<feature type="transmembrane region" description="Helical" evidence="2">
    <location>
        <begin position="46"/>
        <end position="64"/>
    </location>
</feature>
<evidence type="ECO:0000313" key="4">
    <source>
        <dbReference type="Proteomes" id="UP000007151"/>
    </source>
</evidence>
<dbReference type="KEGG" id="dpl:KGM_203134"/>
<comment type="caution">
    <text evidence="3">The sequence shown here is derived from an EMBL/GenBank/DDBJ whole genome shotgun (WGS) entry which is preliminary data.</text>
</comment>
<keyword evidence="2" id="KW-0472">Membrane</keyword>
<dbReference type="InParanoid" id="A0A212EIY6"/>
<keyword evidence="2" id="KW-1133">Transmembrane helix</keyword>
<dbReference type="AlphaFoldDB" id="A0A212EIY6"/>
<dbReference type="Proteomes" id="UP000007151">
    <property type="component" value="Unassembled WGS sequence"/>
</dbReference>
<protein>
    <submittedName>
        <fullName evidence="3">Uncharacterized protein</fullName>
    </submittedName>
</protein>
<keyword evidence="2" id="KW-0812">Transmembrane</keyword>
<organism evidence="3 4">
    <name type="scientific">Danaus plexippus plexippus</name>
    <dbReference type="NCBI Taxonomy" id="278856"/>
    <lineage>
        <taxon>Eukaryota</taxon>
        <taxon>Metazoa</taxon>
        <taxon>Ecdysozoa</taxon>
        <taxon>Arthropoda</taxon>
        <taxon>Hexapoda</taxon>
        <taxon>Insecta</taxon>
        <taxon>Pterygota</taxon>
        <taxon>Neoptera</taxon>
        <taxon>Endopterygota</taxon>
        <taxon>Lepidoptera</taxon>
        <taxon>Glossata</taxon>
        <taxon>Ditrysia</taxon>
        <taxon>Papilionoidea</taxon>
        <taxon>Nymphalidae</taxon>
        <taxon>Danainae</taxon>
        <taxon>Danaini</taxon>
        <taxon>Danaina</taxon>
        <taxon>Danaus</taxon>
        <taxon>Danaus</taxon>
    </lineage>
</organism>
<feature type="compositionally biased region" description="Polar residues" evidence="1">
    <location>
        <begin position="101"/>
        <end position="111"/>
    </location>
</feature>
<dbReference type="EMBL" id="AGBW02014556">
    <property type="protein sequence ID" value="OWR41444.1"/>
    <property type="molecule type" value="Genomic_DNA"/>
</dbReference>
<name>A0A212EIY6_DANPL</name>
<keyword evidence="4" id="KW-1185">Reference proteome</keyword>
<gene>
    <name evidence="3" type="ORF">KGM_203134</name>
</gene>
<evidence type="ECO:0000256" key="1">
    <source>
        <dbReference type="SAM" id="MobiDB-lite"/>
    </source>
</evidence>
<feature type="region of interest" description="Disordered" evidence="1">
    <location>
        <begin position="92"/>
        <end position="111"/>
    </location>
</feature>
<reference evidence="3 4" key="1">
    <citation type="journal article" date="2011" name="Cell">
        <title>The monarch butterfly genome yields insights into long-distance migration.</title>
        <authorList>
            <person name="Zhan S."/>
            <person name="Merlin C."/>
            <person name="Boore J.L."/>
            <person name="Reppert S.M."/>
        </authorList>
    </citation>
    <scope>NUCLEOTIDE SEQUENCE [LARGE SCALE GENOMIC DNA]</scope>
    <source>
        <strain evidence="3">F-2</strain>
    </source>
</reference>
<evidence type="ECO:0000313" key="3">
    <source>
        <dbReference type="EMBL" id="OWR41444.1"/>
    </source>
</evidence>
<sequence length="111" mass="12762">MFICPNDFEYELGHIIIAQNGAGNGATSSAAATEDSSQTSLIRYEIYLLYIIACMLAGIAYMMWRKCKESYAQESYAHYMRRELQDWRQSQASRGIKLKQRFSSSTSDYMK</sequence>
<accession>A0A212EIY6</accession>
<proteinExistence type="predicted"/>
<evidence type="ECO:0000256" key="2">
    <source>
        <dbReference type="SAM" id="Phobius"/>
    </source>
</evidence>